<dbReference type="InterPro" id="IPR036188">
    <property type="entry name" value="FAD/NAD-bd_sf"/>
</dbReference>
<keyword evidence="3" id="KW-1185">Reference proteome</keyword>
<dbReference type="InterPro" id="IPR028348">
    <property type="entry name" value="FAD-binding_protein"/>
</dbReference>
<dbReference type="EMBL" id="JACGCM010000223">
    <property type="protein sequence ID" value="KAF6174977.1"/>
    <property type="molecule type" value="Genomic_DNA"/>
</dbReference>
<dbReference type="Pfam" id="PF21688">
    <property type="entry name" value="FAD-depend_C"/>
    <property type="match status" value="1"/>
</dbReference>
<dbReference type="Proteomes" id="UP000541444">
    <property type="component" value="Unassembled WGS sequence"/>
</dbReference>
<dbReference type="PANTHER" id="PTHR42842:SF3">
    <property type="entry name" value="FAD_NAD(P)-BINDING OXIDOREDUCTASE FAMILY PROTEIN"/>
    <property type="match status" value="1"/>
</dbReference>
<dbReference type="PANTHER" id="PTHR42842">
    <property type="entry name" value="FAD/NAD(P)-BINDING OXIDOREDUCTASE"/>
    <property type="match status" value="1"/>
</dbReference>
<organism evidence="2 3">
    <name type="scientific">Kingdonia uniflora</name>
    <dbReference type="NCBI Taxonomy" id="39325"/>
    <lineage>
        <taxon>Eukaryota</taxon>
        <taxon>Viridiplantae</taxon>
        <taxon>Streptophyta</taxon>
        <taxon>Embryophyta</taxon>
        <taxon>Tracheophyta</taxon>
        <taxon>Spermatophyta</taxon>
        <taxon>Magnoliopsida</taxon>
        <taxon>Ranunculales</taxon>
        <taxon>Circaeasteraceae</taxon>
        <taxon>Kingdonia</taxon>
    </lineage>
</organism>
<protein>
    <recommendedName>
        <fullName evidence="1">FAD-dependent protein C-terminal domain-containing protein</fullName>
    </recommendedName>
</protein>
<evidence type="ECO:0000313" key="2">
    <source>
        <dbReference type="EMBL" id="KAF6174977.1"/>
    </source>
</evidence>
<name>A0A7J7P6A5_9MAGN</name>
<accession>A0A7J7P6A5</accession>
<comment type="caution">
    <text evidence="2">The sequence shown here is derived from an EMBL/GenBank/DDBJ whole genome shotgun (WGS) entry which is preliminary data.</text>
</comment>
<dbReference type="Gene3D" id="3.50.50.60">
    <property type="entry name" value="FAD/NAD(P)-binding domain"/>
    <property type="match status" value="1"/>
</dbReference>
<gene>
    <name evidence="2" type="ORF">GIB67_026465</name>
</gene>
<sequence length="167" mass="18095">MRGGDFVVHVQIVTDFLKNKLSVTSVPPSSYRLGVKAANLHELFPSHITEALQRSISMFDIELPGFISKDALLHGVETKTSSSVQIPRDDTYESTSLDGLYPIGEGVGYAGGIVSAAVDDMYAGFAVAKDLGLYEGDVVSFGKGLKEHRICEVLSFLPHPKMNHQPT</sequence>
<feature type="domain" description="FAD-dependent protein C-terminal" evidence="1">
    <location>
        <begin position="3"/>
        <end position="80"/>
    </location>
</feature>
<dbReference type="InterPro" id="IPR049516">
    <property type="entry name" value="FAD-depend_C"/>
</dbReference>
<dbReference type="OrthoDB" id="2690153at2759"/>
<reference evidence="2 3" key="1">
    <citation type="journal article" date="2020" name="IScience">
        <title>Genome Sequencing of the Endangered Kingdonia uniflora (Circaeasteraceae, Ranunculales) Reveals Potential Mechanisms of Evolutionary Specialization.</title>
        <authorList>
            <person name="Sun Y."/>
            <person name="Deng T."/>
            <person name="Zhang A."/>
            <person name="Moore M.J."/>
            <person name="Landis J.B."/>
            <person name="Lin N."/>
            <person name="Zhang H."/>
            <person name="Zhang X."/>
            <person name="Huang J."/>
            <person name="Zhang X."/>
            <person name="Sun H."/>
            <person name="Wang H."/>
        </authorList>
    </citation>
    <scope>NUCLEOTIDE SEQUENCE [LARGE SCALE GENOMIC DNA]</scope>
    <source>
        <strain evidence="2">TB1705</strain>
        <tissue evidence="2">Leaf</tissue>
    </source>
</reference>
<evidence type="ECO:0000259" key="1">
    <source>
        <dbReference type="Pfam" id="PF21688"/>
    </source>
</evidence>
<evidence type="ECO:0000313" key="3">
    <source>
        <dbReference type="Proteomes" id="UP000541444"/>
    </source>
</evidence>
<dbReference type="AlphaFoldDB" id="A0A7J7P6A5"/>
<proteinExistence type="predicted"/>